<dbReference type="AlphaFoldDB" id="A0AAD9L3T1"/>
<evidence type="ECO:0000313" key="2">
    <source>
        <dbReference type="EMBL" id="KAK2182839.1"/>
    </source>
</evidence>
<name>A0AAD9L3T1_RIDPI</name>
<reference evidence="2" key="1">
    <citation type="journal article" date="2023" name="Mol. Biol. Evol.">
        <title>Third-Generation Sequencing Reveals the Adaptive Role of the Epigenome in Three Deep-Sea Polychaetes.</title>
        <authorList>
            <person name="Perez M."/>
            <person name="Aroh O."/>
            <person name="Sun Y."/>
            <person name="Lan Y."/>
            <person name="Juniper S.K."/>
            <person name="Young C.R."/>
            <person name="Angers B."/>
            <person name="Qian P.Y."/>
        </authorList>
    </citation>
    <scope>NUCLEOTIDE SEQUENCE</scope>
    <source>
        <strain evidence="2">R07B-5</strain>
    </source>
</reference>
<protein>
    <submittedName>
        <fullName evidence="2">Uncharacterized protein</fullName>
    </submittedName>
</protein>
<dbReference type="EMBL" id="JAODUO010000334">
    <property type="protein sequence ID" value="KAK2182839.1"/>
    <property type="molecule type" value="Genomic_DNA"/>
</dbReference>
<keyword evidence="3" id="KW-1185">Reference proteome</keyword>
<accession>A0AAD9L3T1</accession>
<organism evidence="2 3">
    <name type="scientific">Ridgeia piscesae</name>
    <name type="common">Tubeworm</name>
    <dbReference type="NCBI Taxonomy" id="27915"/>
    <lineage>
        <taxon>Eukaryota</taxon>
        <taxon>Metazoa</taxon>
        <taxon>Spiralia</taxon>
        <taxon>Lophotrochozoa</taxon>
        <taxon>Annelida</taxon>
        <taxon>Polychaeta</taxon>
        <taxon>Sedentaria</taxon>
        <taxon>Canalipalpata</taxon>
        <taxon>Sabellida</taxon>
        <taxon>Siboglinidae</taxon>
        <taxon>Ridgeia</taxon>
    </lineage>
</organism>
<evidence type="ECO:0000313" key="3">
    <source>
        <dbReference type="Proteomes" id="UP001209878"/>
    </source>
</evidence>
<evidence type="ECO:0000256" key="1">
    <source>
        <dbReference type="SAM" id="MobiDB-lite"/>
    </source>
</evidence>
<dbReference type="Proteomes" id="UP001209878">
    <property type="component" value="Unassembled WGS sequence"/>
</dbReference>
<feature type="region of interest" description="Disordered" evidence="1">
    <location>
        <begin position="1"/>
        <end position="23"/>
    </location>
</feature>
<gene>
    <name evidence="2" type="ORF">NP493_334g03022</name>
</gene>
<proteinExistence type="predicted"/>
<sequence>MGAADRYSPHLRRQRRGDATGHSPTLCVNSNRKYSLNLTMSHSRKCWRRIYNLVVSSKVAYRNIVTTHVDHNALFNNGCSYYIIPWRSYISDWEFPDRIWLVLHHALTNVREKCSPLSCAFLPVQ</sequence>
<comment type="caution">
    <text evidence="2">The sequence shown here is derived from an EMBL/GenBank/DDBJ whole genome shotgun (WGS) entry which is preliminary data.</text>
</comment>